<dbReference type="InterPro" id="IPR006264">
    <property type="entry name" value="EPSP_synthase"/>
</dbReference>
<comment type="caution">
    <text evidence="7">Lacks conserved residue(s) required for the propagation of feature annotation.</text>
</comment>
<dbReference type="PANTHER" id="PTHR21090:SF5">
    <property type="entry name" value="PENTAFUNCTIONAL AROM POLYPEPTIDE"/>
    <property type="match status" value="1"/>
</dbReference>
<feature type="binding site" evidence="7">
    <location>
        <position position="108"/>
    </location>
    <ligand>
        <name>phosphoenolpyruvate</name>
        <dbReference type="ChEBI" id="CHEBI:58702"/>
    </ligand>
</feature>
<feature type="binding site" evidence="7">
    <location>
        <position position="397"/>
    </location>
    <ligand>
        <name>phosphoenolpyruvate</name>
        <dbReference type="ChEBI" id="CHEBI:58702"/>
    </ligand>
</feature>
<dbReference type="InterPro" id="IPR036968">
    <property type="entry name" value="Enolpyruvate_Tfrase_sf"/>
</dbReference>
<dbReference type="GO" id="GO:0003866">
    <property type="term" value="F:3-phosphoshikimate 1-carboxyvinyltransferase activity"/>
    <property type="evidence" value="ECO:0007669"/>
    <property type="project" value="UniProtKB-UniRule"/>
</dbReference>
<feature type="binding site" evidence="7">
    <location>
        <position position="422"/>
    </location>
    <ligand>
        <name>phosphoenolpyruvate</name>
        <dbReference type="ChEBI" id="CHEBI:58702"/>
    </ligand>
</feature>
<dbReference type="RefSeq" id="WP_196835082.1">
    <property type="nucleotide sequence ID" value="NZ_JADOTZ010000001.1"/>
</dbReference>
<evidence type="ECO:0000256" key="6">
    <source>
        <dbReference type="ARBA" id="ARBA00044633"/>
    </source>
</evidence>
<feature type="binding site" evidence="7">
    <location>
        <position position="30"/>
    </location>
    <ligand>
        <name>3-phosphoshikimate</name>
        <dbReference type="ChEBI" id="CHEBI:145989"/>
    </ligand>
</feature>
<evidence type="ECO:0000256" key="4">
    <source>
        <dbReference type="ARBA" id="ARBA00022679"/>
    </source>
</evidence>
<feature type="binding site" evidence="7">
    <location>
        <position position="185"/>
    </location>
    <ligand>
        <name>phosphoenolpyruvate</name>
        <dbReference type="ChEBI" id="CHEBI:58702"/>
    </ligand>
</feature>
<evidence type="ECO:0000256" key="7">
    <source>
        <dbReference type="HAMAP-Rule" id="MF_00210"/>
    </source>
</evidence>
<dbReference type="PIRSF" id="PIRSF000505">
    <property type="entry name" value="EPSPS"/>
    <property type="match status" value="1"/>
</dbReference>
<feature type="binding site" evidence="7">
    <location>
        <position position="30"/>
    </location>
    <ligand>
        <name>phosphoenolpyruvate</name>
        <dbReference type="ChEBI" id="CHEBI:58702"/>
    </ligand>
</feature>
<dbReference type="InterPro" id="IPR023193">
    <property type="entry name" value="EPSP_synthase_CS"/>
</dbReference>
<dbReference type="GO" id="GO:0008652">
    <property type="term" value="P:amino acid biosynthetic process"/>
    <property type="evidence" value="ECO:0007669"/>
    <property type="project" value="UniProtKB-KW"/>
</dbReference>
<dbReference type="Gene3D" id="3.65.10.10">
    <property type="entry name" value="Enolpyruvate transferase domain"/>
    <property type="match status" value="2"/>
</dbReference>
<evidence type="ECO:0000313" key="11">
    <source>
        <dbReference type="Proteomes" id="UP000625033"/>
    </source>
</evidence>
<gene>
    <name evidence="7" type="primary">aroA</name>
    <name evidence="10" type="ORF">IW252_000434</name>
</gene>
<name>A0A931D7U1_9MICC</name>
<feature type="binding site" evidence="7">
    <location>
        <position position="183"/>
    </location>
    <ligand>
        <name>3-phosphoshikimate</name>
        <dbReference type="ChEBI" id="CHEBI:145989"/>
    </ligand>
</feature>
<reference evidence="10" key="1">
    <citation type="submission" date="2020-11" db="EMBL/GenBank/DDBJ databases">
        <title>Sequencing the genomes of 1000 actinobacteria strains.</title>
        <authorList>
            <person name="Klenk H.-P."/>
        </authorList>
    </citation>
    <scope>NUCLEOTIDE SEQUENCE</scope>
    <source>
        <strain evidence="10">DSM 26152</strain>
    </source>
</reference>
<feature type="binding site" evidence="7">
    <location>
        <position position="185"/>
    </location>
    <ligand>
        <name>3-phosphoshikimate</name>
        <dbReference type="ChEBI" id="CHEBI:145989"/>
    </ligand>
</feature>
<feature type="region of interest" description="Disordered" evidence="8">
    <location>
        <begin position="155"/>
        <end position="176"/>
    </location>
</feature>
<accession>A0A931D7U1</accession>
<evidence type="ECO:0000256" key="5">
    <source>
        <dbReference type="ARBA" id="ARBA00023141"/>
    </source>
</evidence>
<comment type="catalytic activity">
    <reaction evidence="6">
        <text>3-phosphoshikimate + phosphoenolpyruvate = 5-O-(1-carboxyvinyl)-3-phosphoshikimate + phosphate</text>
        <dbReference type="Rhea" id="RHEA:21256"/>
        <dbReference type="ChEBI" id="CHEBI:43474"/>
        <dbReference type="ChEBI" id="CHEBI:57701"/>
        <dbReference type="ChEBI" id="CHEBI:58702"/>
        <dbReference type="ChEBI" id="CHEBI:145989"/>
        <dbReference type="EC" id="2.5.1.19"/>
    </reaction>
    <physiologicalReaction direction="left-to-right" evidence="6">
        <dbReference type="Rhea" id="RHEA:21257"/>
    </physiologicalReaction>
</comment>
<dbReference type="PANTHER" id="PTHR21090">
    <property type="entry name" value="AROM/DEHYDROQUINATE SYNTHASE"/>
    <property type="match status" value="1"/>
</dbReference>
<feature type="active site" description="Proton acceptor" evidence="7">
    <location>
        <position position="325"/>
    </location>
</feature>
<keyword evidence="5 7" id="KW-0057">Aromatic amino acid biosynthesis</keyword>
<comment type="subunit">
    <text evidence="7">Monomer.</text>
</comment>
<feature type="binding site" evidence="7">
    <location>
        <position position="212"/>
    </location>
    <ligand>
        <name>3-phosphoshikimate</name>
        <dbReference type="ChEBI" id="CHEBI:145989"/>
    </ligand>
</feature>
<dbReference type="HAMAP" id="MF_00210">
    <property type="entry name" value="EPSP_synth"/>
    <property type="match status" value="1"/>
</dbReference>
<organism evidence="10 11">
    <name type="scientific">Zhihengliuella flava</name>
    <dbReference type="NCBI Taxonomy" id="1285193"/>
    <lineage>
        <taxon>Bacteria</taxon>
        <taxon>Bacillati</taxon>
        <taxon>Actinomycetota</taxon>
        <taxon>Actinomycetes</taxon>
        <taxon>Micrococcales</taxon>
        <taxon>Micrococcaceae</taxon>
        <taxon>Zhihengliuella</taxon>
    </lineage>
</organism>
<dbReference type="CDD" id="cd01556">
    <property type="entry name" value="EPSP_synthase"/>
    <property type="match status" value="1"/>
</dbReference>
<dbReference type="Proteomes" id="UP000625033">
    <property type="component" value="Unassembled WGS sequence"/>
</dbReference>
<comment type="caution">
    <text evidence="10">The sequence shown here is derived from an EMBL/GenBank/DDBJ whole genome shotgun (WGS) entry which is preliminary data.</text>
</comment>
<dbReference type="GO" id="GO:0009423">
    <property type="term" value="P:chorismate biosynthetic process"/>
    <property type="evidence" value="ECO:0007669"/>
    <property type="project" value="UniProtKB-UniRule"/>
</dbReference>
<feature type="domain" description="Enolpyruvate transferase" evidence="9">
    <location>
        <begin position="18"/>
        <end position="430"/>
    </location>
</feature>
<comment type="similarity">
    <text evidence="2 7">Belongs to the EPSP synthase family.</text>
</comment>
<dbReference type="GO" id="GO:0009073">
    <property type="term" value="P:aromatic amino acid family biosynthetic process"/>
    <property type="evidence" value="ECO:0007669"/>
    <property type="project" value="UniProtKB-KW"/>
</dbReference>
<dbReference type="PROSITE" id="PS00885">
    <property type="entry name" value="EPSP_SYNTHASE_2"/>
    <property type="match status" value="1"/>
</dbReference>
<dbReference type="InterPro" id="IPR013792">
    <property type="entry name" value="RNA3'P_cycl/enolpyr_Trfase_a/b"/>
</dbReference>
<keyword evidence="3 7" id="KW-0028">Amino-acid biosynthesis</keyword>
<evidence type="ECO:0000256" key="1">
    <source>
        <dbReference type="ARBA" id="ARBA00004811"/>
    </source>
</evidence>
<feature type="binding site" evidence="7">
    <location>
        <position position="31"/>
    </location>
    <ligand>
        <name>3-phosphoshikimate</name>
        <dbReference type="ChEBI" id="CHEBI:145989"/>
    </ligand>
</feature>
<comment type="pathway">
    <text evidence="1 7">Metabolic intermediate biosynthesis; chorismate biosynthesis; chorismate from D-erythrose 4-phosphate and phosphoenolpyruvate: step 6/7.</text>
</comment>
<dbReference type="EMBL" id="JADOTZ010000001">
    <property type="protein sequence ID" value="MBG6083667.1"/>
    <property type="molecule type" value="Genomic_DNA"/>
</dbReference>
<keyword evidence="4 7" id="KW-0808">Transferase</keyword>
<sequence length="441" mass="46271">MTTSGISADLWPAPYVDGPVDATVSIPGSKSLTNRYLLLAALADGPSILRRPLHSRDSRLMIEALEAFGARVEELPGHGEYGPDLRVTPPTATISNPGVVDVDCGLAGTVMRFVPPLAAVLGRRARFDGDPHARQRPMSPIVDALRQLGATVDDDGRGGLPFELSPQPPQDAPAQVSIDASGSSQFVTALLLVGCALPGGLTVHHVGPTVPSPDHLAMTLDVLRSVGVDATQVGASAWTVAPGRIPAFDTVIEPDLSNAGPFLAAAMATAGTVRIPDWPQRTTQVGDQWRSILTRMGGIVSWDDHVLTVSGPAELLGIDVPDSSELAPTVAALAALATTESRLTGIAHLRGHETNRLAAVVTEIRRLGGRAEELDDGLAIAPAPLHAADVQSYDDHRMATFGAILGLAVPGLRVENIATTSKTMPDFPDMWQQLVSTARRA</sequence>
<dbReference type="Pfam" id="PF00275">
    <property type="entry name" value="EPSP_synthase"/>
    <property type="match status" value="1"/>
</dbReference>
<feature type="binding site" evidence="7">
    <location>
        <position position="352"/>
    </location>
    <ligand>
        <name>3-phosphoshikimate</name>
        <dbReference type="ChEBI" id="CHEBI:145989"/>
    </ligand>
</feature>
<feature type="binding site" evidence="7">
    <location>
        <position position="136"/>
    </location>
    <ligand>
        <name>phosphoenolpyruvate</name>
        <dbReference type="ChEBI" id="CHEBI:58702"/>
    </ligand>
</feature>
<dbReference type="AlphaFoldDB" id="A0A931D7U1"/>
<dbReference type="NCBIfam" id="TIGR01356">
    <property type="entry name" value="aroA"/>
    <property type="match status" value="1"/>
</dbReference>
<proteinExistence type="inferred from homology"/>
<dbReference type="SUPFAM" id="SSF55205">
    <property type="entry name" value="EPT/RTPC-like"/>
    <property type="match status" value="1"/>
</dbReference>
<feature type="binding site" evidence="7">
    <location>
        <position position="325"/>
    </location>
    <ligand>
        <name>3-phosphoshikimate</name>
        <dbReference type="ChEBI" id="CHEBI:145989"/>
    </ligand>
</feature>
<feature type="binding site" evidence="7">
    <location>
        <position position="356"/>
    </location>
    <ligand>
        <name>phosphoenolpyruvate</name>
        <dbReference type="ChEBI" id="CHEBI:58702"/>
    </ligand>
</feature>
<keyword evidence="7" id="KW-0963">Cytoplasm</keyword>
<dbReference type="InterPro" id="IPR001986">
    <property type="entry name" value="Enolpyruvate_Tfrase_dom"/>
</dbReference>
<dbReference type="EC" id="2.5.1.19" evidence="7"/>
<protein>
    <recommendedName>
        <fullName evidence="7">3-phosphoshikimate 1-carboxyvinyltransferase</fullName>
        <ecNumber evidence="7">2.5.1.19</ecNumber>
    </recommendedName>
    <alternativeName>
        <fullName evidence="7">5-enolpyruvylshikimate-3-phosphate synthase</fullName>
        <shortName evidence="7">EPSP synthase</shortName>
        <shortName evidence="7">EPSPS</shortName>
    </alternativeName>
</protein>
<evidence type="ECO:0000259" key="9">
    <source>
        <dbReference type="Pfam" id="PF00275"/>
    </source>
</evidence>
<evidence type="ECO:0000256" key="8">
    <source>
        <dbReference type="SAM" id="MobiDB-lite"/>
    </source>
</evidence>
<evidence type="ECO:0000256" key="2">
    <source>
        <dbReference type="ARBA" id="ARBA00009948"/>
    </source>
</evidence>
<feature type="binding site" evidence="7">
    <location>
        <position position="184"/>
    </location>
    <ligand>
        <name>3-phosphoshikimate</name>
        <dbReference type="ChEBI" id="CHEBI:145989"/>
    </ligand>
</feature>
<dbReference type="GO" id="GO:0005737">
    <property type="term" value="C:cytoplasm"/>
    <property type="evidence" value="ECO:0007669"/>
    <property type="project" value="UniProtKB-SubCell"/>
</dbReference>
<comment type="function">
    <text evidence="7">Catalyzes the transfer of the enolpyruvyl moiety of phosphoenolpyruvate (PEP) to the 5-hydroxyl of shikimate-3-phosphate (S3P) to produce enolpyruvyl shikimate-3-phosphate and inorganic phosphate.</text>
</comment>
<keyword evidence="11" id="KW-1185">Reference proteome</keyword>
<feature type="binding site" evidence="7">
    <location>
        <position position="35"/>
    </location>
    <ligand>
        <name>3-phosphoshikimate</name>
        <dbReference type="ChEBI" id="CHEBI:145989"/>
    </ligand>
</feature>
<dbReference type="FunFam" id="3.65.10.10:FF:000011">
    <property type="entry name" value="3-phosphoshikimate 1-carboxyvinyltransferase"/>
    <property type="match status" value="1"/>
</dbReference>
<evidence type="ECO:0000313" key="10">
    <source>
        <dbReference type="EMBL" id="MBG6083667.1"/>
    </source>
</evidence>
<evidence type="ECO:0000256" key="3">
    <source>
        <dbReference type="ARBA" id="ARBA00022605"/>
    </source>
</evidence>
<comment type="subcellular location">
    <subcellularLocation>
        <location evidence="7">Cytoplasm</location>
    </subcellularLocation>
</comment>